<dbReference type="Gene3D" id="3.30.559.10">
    <property type="entry name" value="Chloramphenicol acetyltransferase-like domain"/>
    <property type="match status" value="2"/>
</dbReference>
<dbReference type="PANTHER" id="PTHR31625">
    <property type="match status" value="1"/>
</dbReference>
<dbReference type="EMBL" id="AWUE01015798">
    <property type="protein sequence ID" value="OMO95660.1"/>
    <property type="molecule type" value="Genomic_DNA"/>
</dbReference>
<dbReference type="InterPro" id="IPR051504">
    <property type="entry name" value="Plant_metabolite_acyltrans"/>
</dbReference>
<evidence type="ECO:0000313" key="4">
    <source>
        <dbReference type="Proteomes" id="UP000187203"/>
    </source>
</evidence>
<dbReference type="GO" id="GO:0016747">
    <property type="term" value="F:acyltransferase activity, transferring groups other than amino-acyl groups"/>
    <property type="evidence" value="ECO:0007669"/>
    <property type="project" value="UniProtKB-ARBA"/>
</dbReference>
<accession>A0A1R3JLL7</accession>
<dbReference type="InterPro" id="IPR023213">
    <property type="entry name" value="CAT-like_dom_sf"/>
</dbReference>
<dbReference type="Pfam" id="PF02458">
    <property type="entry name" value="Transferase"/>
    <property type="match status" value="1"/>
</dbReference>
<keyword evidence="1 3" id="KW-0808">Transferase</keyword>
<dbReference type="Proteomes" id="UP000187203">
    <property type="component" value="Unassembled WGS sequence"/>
</dbReference>
<dbReference type="OrthoDB" id="1862401at2759"/>
<comment type="caution">
    <text evidence="3">The sequence shown here is derived from an EMBL/GenBank/DDBJ whole genome shotgun (WGS) entry which is preliminary data.</text>
</comment>
<keyword evidence="4" id="KW-1185">Reference proteome</keyword>
<sequence length="490" mass="54542">MAKRPSTPTLEVIARYNVCPPPNSAVPTSLPLTFFDIPWLFFSPTQTLFFYEYPNPTCHFLSTTLPTLTHSLKLTLQHFFALAGTVVLPPDSSAATPQISYDHGNYVTLVAAESKGDFFHLSGNHQRCVDDFYPLLPPLPSSFAAASKTKQEIPLLSIQITIFSNSGLCIAFSCHHVAADARTFNNFIKTWASISRDPCFLIKAPPFYDRTVVKDSYGLHSTFLNQWSNKKSSLAIGSNNNITTVLNVPESEMVRATFLMSPAHMEKLKQWIISRCNLTNKPHIPCLSPYNLTSSFIWVCLIKAQGKVSGKLFGKKASYFGFNAGGIIRLDYPIPTCYFGNCIGFARCMAIESELCGEDGMIVAANAIGNKIKELNEAMFKGAENWISDWEVFYGGDESNHVLVMGSPKVDLYDTDFGWGRPNKIEEISIDNYANAISFTESRQVKGGIEVGLALPKAKMDAFTSFFTQEGEEWKRGAHRDTTRKVLEYL</sequence>
<gene>
    <name evidence="3" type="ORF">COLO4_15738</name>
</gene>
<reference evidence="4" key="1">
    <citation type="submission" date="2013-09" db="EMBL/GenBank/DDBJ databases">
        <title>Corchorus olitorius genome sequencing.</title>
        <authorList>
            <person name="Alam M."/>
            <person name="Haque M.S."/>
            <person name="Islam M.S."/>
            <person name="Emdad E.M."/>
            <person name="Islam M.M."/>
            <person name="Ahmed B."/>
            <person name="Halim A."/>
            <person name="Hossen Q.M.M."/>
            <person name="Hossain M.Z."/>
            <person name="Ahmed R."/>
            <person name="Khan M.M."/>
            <person name="Islam R."/>
            <person name="Rashid M.M."/>
            <person name="Khan S.A."/>
            <person name="Rahman M.S."/>
            <person name="Alam M."/>
            <person name="Yahiya A.S."/>
            <person name="Khan M.S."/>
            <person name="Azam M.S."/>
            <person name="Haque T."/>
            <person name="Lashkar M.Z.H."/>
            <person name="Akhand A.I."/>
            <person name="Morshed G."/>
            <person name="Roy S."/>
            <person name="Uddin K.S."/>
            <person name="Rabeya T."/>
            <person name="Hossain A.S."/>
            <person name="Chowdhury A."/>
            <person name="Snigdha A.R."/>
            <person name="Mortoza M.S."/>
            <person name="Matin S.A."/>
            <person name="Hoque S.M.E."/>
            <person name="Islam M.K."/>
            <person name="Roy D.K."/>
            <person name="Haider R."/>
            <person name="Moosa M.M."/>
            <person name="Elias S.M."/>
            <person name="Hasan A.M."/>
            <person name="Jahan S."/>
            <person name="Shafiuddin M."/>
            <person name="Mahmood N."/>
            <person name="Shommy N.S."/>
        </authorList>
    </citation>
    <scope>NUCLEOTIDE SEQUENCE [LARGE SCALE GENOMIC DNA]</scope>
    <source>
        <strain evidence="4">cv. O-4</strain>
    </source>
</reference>
<keyword evidence="2" id="KW-0012">Acyltransferase</keyword>
<protein>
    <submittedName>
        <fullName evidence="3">Transferase</fullName>
    </submittedName>
</protein>
<name>A0A1R3JLL7_9ROSI</name>
<evidence type="ECO:0000313" key="3">
    <source>
        <dbReference type="EMBL" id="OMO95660.1"/>
    </source>
</evidence>
<evidence type="ECO:0000256" key="1">
    <source>
        <dbReference type="ARBA" id="ARBA00022679"/>
    </source>
</evidence>
<dbReference type="STRING" id="93759.A0A1R3JLL7"/>
<proteinExistence type="predicted"/>
<dbReference type="AlphaFoldDB" id="A0A1R3JLL7"/>
<organism evidence="3 4">
    <name type="scientific">Corchorus olitorius</name>
    <dbReference type="NCBI Taxonomy" id="93759"/>
    <lineage>
        <taxon>Eukaryota</taxon>
        <taxon>Viridiplantae</taxon>
        <taxon>Streptophyta</taxon>
        <taxon>Embryophyta</taxon>
        <taxon>Tracheophyta</taxon>
        <taxon>Spermatophyta</taxon>
        <taxon>Magnoliopsida</taxon>
        <taxon>eudicotyledons</taxon>
        <taxon>Gunneridae</taxon>
        <taxon>Pentapetalae</taxon>
        <taxon>rosids</taxon>
        <taxon>malvids</taxon>
        <taxon>Malvales</taxon>
        <taxon>Malvaceae</taxon>
        <taxon>Grewioideae</taxon>
        <taxon>Apeibeae</taxon>
        <taxon>Corchorus</taxon>
    </lineage>
</organism>
<evidence type="ECO:0000256" key="2">
    <source>
        <dbReference type="ARBA" id="ARBA00023315"/>
    </source>
</evidence>